<dbReference type="CDD" id="cd00593">
    <property type="entry name" value="RIBOc"/>
    <property type="match status" value="1"/>
</dbReference>
<evidence type="ECO:0000313" key="4">
    <source>
        <dbReference type="EnsemblPlants" id="AET2Gv21057500.1"/>
    </source>
</evidence>
<reference evidence="4" key="4">
    <citation type="submission" date="2019-03" db="UniProtKB">
        <authorList>
            <consortium name="EnsemblPlants"/>
        </authorList>
    </citation>
    <scope>IDENTIFICATION</scope>
</reference>
<dbReference type="GO" id="GO:0005737">
    <property type="term" value="C:cytoplasm"/>
    <property type="evidence" value="ECO:0007669"/>
    <property type="project" value="TreeGrafter"/>
</dbReference>
<dbReference type="SUPFAM" id="SSF54768">
    <property type="entry name" value="dsRNA-binding domain-like"/>
    <property type="match status" value="1"/>
</dbReference>
<reference evidence="4" key="3">
    <citation type="journal article" date="2017" name="Nature">
        <title>Genome sequence of the progenitor of the wheat D genome Aegilops tauschii.</title>
        <authorList>
            <person name="Luo M.C."/>
            <person name="Gu Y.Q."/>
            <person name="Puiu D."/>
            <person name="Wang H."/>
            <person name="Twardziok S.O."/>
            <person name="Deal K.R."/>
            <person name="Huo N."/>
            <person name="Zhu T."/>
            <person name="Wang L."/>
            <person name="Wang Y."/>
            <person name="McGuire P.E."/>
            <person name="Liu S."/>
            <person name="Long H."/>
            <person name="Ramasamy R.K."/>
            <person name="Rodriguez J.C."/>
            <person name="Van S.L."/>
            <person name="Yuan L."/>
            <person name="Wang Z."/>
            <person name="Xia Z."/>
            <person name="Xiao L."/>
            <person name="Anderson O.D."/>
            <person name="Ouyang S."/>
            <person name="Liang Y."/>
            <person name="Zimin A.V."/>
            <person name="Pertea G."/>
            <person name="Qi P."/>
            <person name="Bennetzen J.L."/>
            <person name="Dai X."/>
            <person name="Dawson M.W."/>
            <person name="Muller H.G."/>
            <person name="Kugler K."/>
            <person name="Rivarola-Duarte L."/>
            <person name="Spannagl M."/>
            <person name="Mayer K.F.X."/>
            <person name="Lu F.H."/>
            <person name="Bevan M.W."/>
            <person name="Leroy P."/>
            <person name="Li P."/>
            <person name="You F.M."/>
            <person name="Sun Q."/>
            <person name="Liu Z."/>
            <person name="Lyons E."/>
            <person name="Wicker T."/>
            <person name="Salzberg S.L."/>
            <person name="Devos K.M."/>
            <person name="Dvorak J."/>
        </authorList>
    </citation>
    <scope>NUCLEOTIDE SEQUENCE [LARGE SCALE GENOMIC DNA]</scope>
    <source>
        <strain evidence="4">cv. AL8/78</strain>
    </source>
</reference>
<dbReference type="PANTHER" id="PTHR14950:SF54">
    <property type="entry name" value="RNASE II-LIKE 1"/>
    <property type="match status" value="1"/>
</dbReference>
<evidence type="ECO:0000256" key="2">
    <source>
        <dbReference type="SAM" id="MobiDB-lite"/>
    </source>
</evidence>
<accession>A0A453D1V6</accession>
<reference evidence="5" key="2">
    <citation type="journal article" date="2017" name="Nat. Plants">
        <title>The Aegilops tauschii genome reveals multiple impacts of transposons.</title>
        <authorList>
            <person name="Zhao G."/>
            <person name="Zou C."/>
            <person name="Li K."/>
            <person name="Wang K."/>
            <person name="Li T."/>
            <person name="Gao L."/>
            <person name="Zhang X."/>
            <person name="Wang H."/>
            <person name="Yang Z."/>
            <person name="Liu X."/>
            <person name="Jiang W."/>
            <person name="Mao L."/>
            <person name="Kong X."/>
            <person name="Jiao Y."/>
            <person name="Jia J."/>
        </authorList>
    </citation>
    <scope>NUCLEOTIDE SEQUENCE [LARGE SCALE GENOMIC DNA]</scope>
    <source>
        <strain evidence="5">cv. AL8/78</strain>
    </source>
</reference>
<feature type="compositionally biased region" description="Basic residues" evidence="2">
    <location>
        <begin position="15"/>
        <end position="24"/>
    </location>
</feature>
<feature type="domain" description="RNase III" evidence="3">
    <location>
        <begin position="67"/>
        <end position="214"/>
    </location>
</feature>
<dbReference type="Proteomes" id="UP000015105">
    <property type="component" value="Chromosome 2D"/>
</dbReference>
<dbReference type="STRING" id="200361.A0A453D1V6"/>
<dbReference type="SUPFAM" id="SSF69065">
    <property type="entry name" value="RNase III domain-like"/>
    <property type="match status" value="1"/>
</dbReference>
<keyword evidence="5" id="KW-1185">Reference proteome</keyword>
<feature type="compositionally biased region" description="Polar residues" evidence="2">
    <location>
        <begin position="26"/>
        <end position="39"/>
    </location>
</feature>
<dbReference type="GO" id="GO:0004525">
    <property type="term" value="F:ribonuclease III activity"/>
    <property type="evidence" value="ECO:0007669"/>
    <property type="project" value="InterPro"/>
</dbReference>
<dbReference type="PANTHER" id="PTHR14950">
    <property type="entry name" value="DICER-RELATED"/>
    <property type="match status" value="1"/>
</dbReference>
<evidence type="ECO:0000256" key="1">
    <source>
        <dbReference type="ARBA" id="ARBA00022801"/>
    </source>
</evidence>
<evidence type="ECO:0000313" key="5">
    <source>
        <dbReference type="Proteomes" id="UP000015105"/>
    </source>
</evidence>
<keyword evidence="1" id="KW-0378">Hydrolase</keyword>
<reference evidence="5" key="1">
    <citation type="journal article" date="2014" name="Science">
        <title>Ancient hybridizations among the ancestral genomes of bread wheat.</title>
        <authorList>
            <consortium name="International Wheat Genome Sequencing Consortium,"/>
            <person name="Marcussen T."/>
            <person name="Sandve S.R."/>
            <person name="Heier L."/>
            <person name="Spannagl M."/>
            <person name="Pfeifer M."/>
            <person name="Jakobsen K.S."/>
            <person name="Wulff B.B."/>
            <person name="Steuernagel B."/>
            <person name="Mayer K.F."/>
            <person name="Olsen O.A."/>
        </authorList>
    </citation>
    <scope>NUCLEOTIDE SEQUENCE [LARGE SCALE GENOMIC DNA]</scope>
    <source>
        <strain evidence="5">cv. AL8/78</strain>
    </source>
</reference>
<dbReference type="InterPro" id="IPR000999">
    <property type="entry name" value="RNase_III_dom"/>
</dbReference>
<feature type="region of interest" description="Disordered" evidence="2">
    <location>
        <begin position="312"/>
        <end position="347"/>
    </location>
</feature>
<dbReference type="Gene3D" id="3.30.160.20">
    <property type="match status" value="1"/>
</dbReference>
<sequence length="347" mass="38115">MSGPAPAGTPERWLVRRRKRRRYRALSSTLSTSRPTDTQAPRPAWRRKRRCRLVRRRRRGAKPPDAIAAVEAILGYTFPDKALVEAALTHGSFHAGSRAGGAGATYERLEFLGDRAINVVVASHLYSAHPALRPGALTRLHSLNVDREKLARAAVAHGLHRFLRHETPFLGQHADDFAAEIAAYPVHSNGQVRAPKCLSDMVEALIGAVFLDSGDDNEQVWRVFRRLADPLIGPEMVGKQPMMEFNELCQGKMLQARIVKKDWAKSHTVKVVVAGETVAVATYGKNKHAARNRAVKSALDIIKARKKKDSMVTLTSAPHDKDGMSVGGDHCPPKTPDLLSAMSNGCN</sequence>
<dbReference type="Gene3D" id="1.10.1520.10">
    <property type="entry name" value="Ribonuclease III domain"/>
    <property type="match status" value="1"/>
</dbReference>
<dbReference type="SMART" id="SM00535">
    <property type="entry name" value="RIBOc"/>
    <property type="match status" value="1"/>
</dbReference>
<reference evidence="4" key="5">
    <citation type="journal article" date="2021" name="G3 (Bethesda)">
        <title>Aegilops tauschii genome assembly Aet v5.0 features greater sequence contiguity and improved annotation.</title>
        <authorList>
            <person name="Wang L."/>
            <person name="Zhu T."/>
            <person name="Rodriguez J.C."/>
            <person name="Deal K.R."/>
            <person name="Dubcovsky J."/>
            <person name="McGuire P.E."/>
            <person name="Lux T."/>
            <person name="Spannagl M."/>
            <person name="Mayer K.F.X."/>
            <person name="Baldrich P."/>
            <person name="Meyers B.C."/>
            <person name="Huo N."/>
            <person name="Gu Y.Q."/>
            <person name="Zhou H."/>
            <person name="Devos K.M."/>
            <person name="Bennetzen J.L."/>
            <person name="Unver T."/>
            <person name="Budak H."/>
            <person name="Gulick P.J."/>
            <person name="Galiba G."/>
            <person name="Kalapos B."/>
            <person name="Nelson D.R."/>
            <person name="Li P."/>
            <person name="You F.M."/>
            <person name="Luo M.C."/>
            <person name="Dvorak J."/>
        </authorList>
    </citation>
    <scope>NUCLEOTIDE SEQUENCE [LARGE SCALE GENOMIC DNA]</scope>
    <source>
        <strain evidence="4">cv. AL8/78</strain>
    </source>
</reference>
<dbReference type="PROSITE" id="PS50142">
    <property type="entry name" value="RNASE_3_2"/>
    <property type="match status" value="1"/>
</dbReference>
<dbReference type="Pfam" id="PF00636">
    <property type="entry name" value="Ribonuclease_3"/>
    <property type="match status" value="1"/>
</dbReference>
<organism evidence="4 5">
    <name type="scientific">Aegilops tauschii subsp. strangulata</name>
    <name type="common">Goatgrass</name>
    <dbReference type="NCBI Taxonomy" id="200361"/>
    <lineage>
        <taxon>Eukaryota</taxon>
        <taxon>Viridiplantae</taxon>
        <taxon>Streptophyta</taxon>
        <taxon>Embryophyta</taxon>
        <taxon>Tracheophyta</taxon>
        <taxon>Spermatophyta</taxon>
        <taxon>Magnoliopsida</taxon>
        <taxon>Liliopsida</taxon>
        <taxon>Poales</taxon>
        <taxon>Poaceae</taxon>
        <taxon>BOP clade</taxon>
        <taxon>Pooideae</taxon>
        <taxon>Triticodae</taxon>
        <taxon>Triticeae</taxon>
        <taxon>Triticinae</taxon>
        <taxon>Aegilops</taxon>
    </lineage>
</organism>
<dbReference type="Gramene" id="AET2Gv21057500.1">
    <property type="protein sequence ID" value="AET2Gv21057500.1"/>
    <property type="gene ID" value="AET2Gv21057500"/>
</dbReference>
<proteinExistence type="predicted"/>
<feature type="region of interest" description="Disordered" evidence="2">
    <location>
        <begin position="1"/>
        <end position="48"/>
    </location>
</feature>
<dbReference type="GO" id="GO:0003723">
    <property type="term" value="F:RNA binding"/>
    <property type="evidence" value="ECO:0007669"/>
    <property type="project" value="TreeGrafter"/>
</dbReference>
<protein>
    <recommendedName>
        <fullName evidence="3">RNase III domain-containing protein</fullName>
    </recommendedName>
</protein>
<dbReference type="GO" id="GO:0005634">
    <property type="term" value="C:nucleus"/>
    <property type="evidence" value="ECO:0007669"/>
    <property type="project" value="TreeGrafter"/>
</dbReference>
<dbReference type="InterPro" id="IPR036389">
    <property type="entry name" value="RNase_III_sf"/>
</dbReference>
<evidence type="ECO:0000259" key="3">
    <source>
        <dbReference type="PROSITE" id="PS50142"/>
    </source>
</evidence>
<dbReference type="GO" id="GO:0030422">
    <property type="term" value="P:siRNA processing"/>
    <property type="evidence" value="ECO:0007669"/>
    <property type="project" value="TreeGrafter"/>
</dbReference>
<dbReference type="AlphaFoldDB" id="A0A453D1V6"/>
<name>A0A453D1V6_AEGTS</name>
<dbReference type="EnsemblPlants" id="AET2Gv21057500.1">
    <property type="protein sequence ID" value="AET2Gv21057500.1"/>
    <property type="gene ID" value="AET2Gv21057500"/>
</dbReference>
<dbReference type="PROSITE" id="PS00517">
    <property type="entry name" value="RNASE_3_1"/>
    <property type="match status" value="1"/>
</dbReference>